<reference evidence="2" key="1">
    <citation type="journal article" date="2006" name="Science">
        <title>Phytophthora genome sequences uncover evolutionary origins and mechanisms of pathogenesis.</title>
        <authorList>
            <person name="Tyler B.M."/>
            <person name="Tripathy S."/>
            <person name="Zhang X."/>
            <person name="Dehal P."/>
            <person name="Jiang R.H."/>
            <person name="Aerts A."/>
            <person name="Arredondo F.D."/>
            <person name="Baxter L."/>
            <person name="Bensasson D."/>
            <person name="Beynon J.L."/>
            <person name="Chapman J."/>
            <person name="Damasceno C.M."/>
            <person name="Dorrance A.E."/>
            <person name="Dou D."/>
            <person name="Dickerman A.W."/>
            <person name="Dubchak I.L."/>
            <person name="Garbelotto M."/>
            <person name="Gijzen M."/>
            <person name="Gordon S.G."/>
            <person name="Govers F."/>
            <person name="Grunwald N.J."/>
            <person name="Huang W."/>
            <person name="Ivors K.L."/>
            <person name="Jones R.W."/>
            <person name="Kamoun S."/>
            <person name="Krampis K."/>
            <person name="Lamour K.H."/>
            <person name="Lee M.K."/>
            <person name="McDonald W.H."/>
            <person name="Medina M."/>
            <person name="Meijer H.J."/>
            <person name="Nordberg E.K."/>
            <person name="Maclean D.J."/>
            <person name="Ospina-Giraldo M.D."/>
            <person name="Morris P.F."/>
            <person name="Phuntumart V."/>
            <person name="Putnam N.H."/>
            <person name="Rash S."/>
            <person name="Rose J.K."/>
            <person name="Sakihama Y."/>
            <person name="Salamov A.A."/>
            <person name="Savidor A."/>
            <person name="Scheuring C.F."/>
            <person name="Smith B.M."/>
            <person name="Sobral B.W."/>
            <person name="Terry A."/>
            <person name="Torto-Alalibo T.A."/>
            <person name="Win J."/>
            <person name="Xu Z."/>
            <person name="Zhang H."/>
            <person name="Grigoriev I.V."/>
            <person name="Rokhsar D.S."/>
            <person name="Boore J.L."/>
        </authorList>
    </citation>
    <scope>NUCLEOTIDE SEQUENCE [LARGE SCALE GENOMIC DNA]</scope>
    <source>
        <strain evidence="2">Pr102</strain>
    </source>
</reference>
<dbReference type="EnsemblProtists" id="Phyra85207">
    <property type="protein sequence ID" value="Phyra85207"/>
    <property type="gene ID" value="Phyra85207"/>
</dbReference>
<organism evidence="1 2">
    <name type="scientific">Phytophthora ramorum</name>
    <name type="common">Sudden oak death agent</name>
    <dbReference type="NCBI Taxonomy" id="164328"/>
    <lineage>
        <taxon>Eukaryota</taxon>
        <taxon>Sar</taxon>
        <taxon>Stramenopiles</taxon>
        <taxon>Oomycota</taxon>
        <taxon>Peronosporomycetes</taxon>
        <taxon>Peronosporales</taxon>
        <taxon>Peronosporaceae</taxon>
        <taxon>Phytophthora</taxon>
    </lineage>
</organism>
<evidence type="ECO:0000313" key="2">
    <source>
        <dbReference type="Proteomes" id="UP000005238"/>
    </source>
</evidence>
<dbReference type="AlphaFoldDB" id="H3H3V7"/>
<name>H3H3V7_PHYRM</name>
<evidence type="ECO:0000313" key="1">
    <source>
        <dbReference type="EnsemblProtists" id="Phyra85207"/>
    </source>
</evidence>
<keyword evidence="2" id="KW-1185">Reference proteome</keyword>
<sequence>MENLTSIFAIAFSLPCSVQRSLNTTRTTAAACHWVAASRTSLGHCTTTRRAHKSRVVCCAVATHPSHGLTSRAAVTLASIGFLVGSSNVTTTSAGRFEACIDLSKPDRYRLVYGSTGECAAASSAIPSV</sequence>
<proteinExistence type="predicted"/>
<accession>H3H3V7</accession>
<protein>
    <submittedName>
        <fullName evidence="1">Uncharacterized protein</fullName>
    </submittedName>
</protein>
<dbReference type="EMBL" id="DS566148">
    <property type="status" value="NOT_ANNOTATED_CDS"/>
    <property type="molecule type" value="Genomic_DNA"/>
</dbReference>
<reference evidence="1" key="2">
    <citation type="submission" date="2015-06" db="UniProtKB">
        <authorList>
            <consortium name="EnsemblProtists"/>
        </authorList>
    </citation>
    <scope>IDENTIFICATION</scope>
    <source>
        <strain evidence="1">Pr102</strain>
    </source>
</reference>
<dbReference type="InParanoid" id="H3H3V7"/>
<dbReference type="HOGENOM" id="CLU_1953122_0_0_1"/>
<dbReference type="Proteomes" id="UP000005238">
    <property type="component" value="Unassembled WGS sequence"/>
</dbReference>